<feature type="transmembrane region" description="Helical" evidence="2">
    <location>
        <begin position="239"/>
        <end position="264"/>
    </location>
</feature>
<feature type="transmembrane region" description="Helical" evidence="2">
    <location>
        <begin position="308"/>
        <end position="326"/>
    </location>
</feature>
<evidence type="ECO:0000313" key="4">
    <source>
        <dbReference type="EMBL" id="CCO20257.1"/>
    </source>
</evidence>
<dbReference type="Proteomes" id="UP000198341">
    <property type="component" value="Chromosome 16"/>
</dbReference>
<keyword evidence="3" id="KW-0732">Signal</keyword>
<dbReference type="PANTHER" id="PTHR35310:SF1">
    <property type="entry name" value="CELL WALL INTEGRITY_STRESS RESPONSE COMPONENT-LIKE PROTEIN"/>
    <property type="match status" value="1"/>
</dbReference>
<keyword evidence="2" id="KW-0472">Membrane</keyword>
<dbReference type="RefSeq" id="XP_007508640.1">
    <property type="nucleotide sequence ID" value="XM_007508578.1"/>
</dbReference>
<keyword evidence="5" id="KW-1185">Reference proteome</keyword>
<dbReference type="OrthoDB" id="2020776at2759"/>
<dbReference type="EMBL" id="FO082263">
    <property type="protein sequence ID" value="CCO20257.1"/>
    <property type="molecule type" value="Genomic_DNA"/>
</dbReference>
<feature type="chain" id="PRO_5003919400" description="Very-long-chain 3-oxoacyl-CoA synthase" evidence="3">
    <location>
        <begin position="33"/>
        <end position="349"/>
    </location>
</feature>
<dbReference type="eggNOG" id="ENOG502QVCG">
    <property type="taxonomic scope" value="Eukaryota"/>
</dbReference>
<gene>
    <name evidence="4" type="ordered locus">Bathy16g02430</name>
</gene>
<evidence type="ECO:0000256" key="2">
    <source>
        <dbReference type="SAM" id="Phobius"/>
    </source>
</evidence>
<dbReference type="GeneID" id="19011266"/>
<evidence type="ECO:0008006" key="6">
    <source>
        <dbReference type="Google" id="ProtNLM"/>
    </source>
</evidence>
<dbReference type="STRING" id="41875.K8EPR0"/>
<protein>
    <recommendedName>
        <fullName evidence="6">Very-long-chain 3-oxoacyl-CoA synthase</fullName>
    </recommendedName>
</protein>
<feature type="signal peptide" evidence="3">
    <location>
        <begin position="1"/>
        <end position="32"/>
    </location>
</feature>
<evidence type="ECO:0000256" key="3">
    <source>
        <dbReference type="SAM" id="SignalP"/>
    </source>
</evidence>
<feature type="transmembrane region" description="Helical" evidence="2">
    <location>
        <begin position="276"/>
        <end position="296"/>
    </location>
</feature>
<proteinExistence type="predicted"/>
<reference evidence="4 5" key="1">
    <citation type="submission" date="2011-10" db="EMBL/GenBank/DDBJ databases">
        <authorList>
            <person name="Genoscope - CEA"/>
        </authorList>
    </citation>
    <scope>NUCLEOTIDE SEQUENCE [LARGE SCALE GENOMIC DNA]</scope>
    <source>
        <strain evidence="4 5">RCC 1105</strain>
    </source>
</reference>
<dbReference type="AlphaFoldDB" id="K8EPR0"/>
<organism evidence="4 5">
    <name type="scientific">Bathycoccus prasinos</name>
    <dbReference type="NCBI Taxonomy" id="41875"/>
    <lineage>
        <taxon>Eukaryota</taxon>
        <taxon>Viridiplantae</taxon>
        <taxon>Chlorophyta</taxon>
        <taxon>Mamiellophyceae</taxon>
        <taxon>Mamiellales</taxon>
        <taxon>Bathycoccaceae</taxon>
        <taxon>Bathycoccus</taxon>
    </lineage>
</organism>
<feature type="compositionally biased region" description="Acidic residues" evidence="1">
    <location>
        <begin position="46"/>
        <end position="56"/>
    </location>
</feature>
<feature type="transmembrane region" description="Helical" evidence="2">
    <location>
        <begin position="201"/>
        <end position="219"/>
    </location>
</feature>
<keyword evidence="2" id="KW-0812">Transmembrane</keyword>
<dbReference type="KEGG" id="bpg:Bathy16g02430"/>
<feature type="transmembrane region" description="Helical" evidence="2">
    <location>
        <begin position="168"/>
        <end position="189"/>
    </location>
</feature>
<evidence type="ECO:0000313" key="5">
    <source>
        <dbReference type="Proteomes" id="UP000198341"/>
    </source>
</evidence>
<dbReference type="PANTHER" id="PTHR35310">
    <property type="entry name" value="CELL WALL INTEGRITY/STRESS RESPONSE COMPONENT-LIKE PROTEIN"/>
    <property type="match status" value="1"/>
</dbReference>
<name>K8EPR0_9CHLO</name>
<feature type="region of interest" description="Disordered" evidence="1">
    <location>
        <begin position="46"/>
        <end position="95"/>
    </location>
</feature>
<sequence>MTMMMRQKTRSSSRRFLVVLLAVCLSFVLIQSTTNVNGGFTQVAAQEEDDGDDDGGEISNNNNEEEEEGEIDTKSTVEEENLNDPGSFGELPAYGENDSFGRRTGSRWTGAGAAMLWDVGETFEKAWDAGYKKISTHAAPRLSAAHDWSHKYIHENIRDYVPKEYSPFVAAVITYSLPLLPVCVVIFILNRLTAMLSLQKVLLVVNAYNATYCFILWFINALTGNEPMASLQASNEADYIILQFLKCVSYAVYLFLQLFHIAILSGTKAETMKTVAIGNFFLSVCIGFHYFIKVWSPAMHGHPPATSQITYILYTMMFGTMAYSSYLRDPQERAQAASVSTMFGVDKQF</sequence>
<keyword evidence="2" id="KW-1133">Transmembrane helix</keyword>
<accession>K8EPR0</accession>
<evidence type="ECO:0000256" key="1">
    <source>
        <dbReference type="SAM" id="MobiDB-lite"/>
    </source>
</evidence>